<sequence>MAMQNSELHRAIGNSAHLTLQVTTDPVESAPKVSGSYRRTGSYSFLATAIEIDGLHLRVPVRVIADRSVAALLPGQKIEVSAQVRSIKEVRVAALILARDIRVLSKPSAWSRTLGEIRLRFRKLSRGEDSGALIPGMVLGDTSLQSADFKVAMRRSGLAHLTAVSGANFAIVSAFLLWLSQWVIRKLWLRMTLTGVVLIAFISLVRPSPSVLRAAAMAAVILLARGSGRQSDSIPALGFAIAAVILIDPWQSRDPGFALSVLATAGLLLLAPKITEYFQKFLPDRLASALAPPIAAISLCTPILVAISGYIAPIAVVANVIAAPLVAPITVIGFIAALLAPWCGAVSSFLIFLIKFPATVIVWVAHWSAGFPVLTIGTGLRGFILAIVGGTLFVLLYKRWGRKALIAIVVTLLLLASMLWFTRWPNGEWSIANCNVGQGDSLVINLGAHRAIALDVGPDPVLEDKCLRALGITEISLLVISHFHADHVGGLTGLLKGRKVGKVWISSNFAPESESKLALGLLRTLSIEQVHQGDKAEISSEVGAIKIRVLWPNYSEQSISTMPSDGSAINNSSVALMIDAPEFSLFVGGDIEPPVQEELLPLINKVDIYKVSHHGSRYQSLPFIAALSPRISLISVGQGNPYGHPAVETLAALTRLGSSVYRSDKDGNIAISIKQHKISIKRSGG</sequence>
<dbReference type="PANTHER" id="PTHR30619">
    <property type="entry name" value="DNA INTERNALIZATION/COMPETENCE PROTEIN COMEC/REC2"/>
    <property type="match status" value="1"/>
</dbReference>
<dbReference type="PANTHER" id="PTHR30619:SF1">
    <property type="entry name" value="RECOMBINATION PROTEIN 2"/>
    <property type="match status" value="1"/>
</dbReference>
<feature type="transmembrane region" description="Helical" evidence="6">
    <location>
        <begin position="158"/>
        <end position="180"/>
    </location>
</feature>
<dbReference type="Pfam" id="PF00753">
    <property type="entry name" value="Lactamase_B"/>
    <property type="match status" value="1"/>
</dbReference>
<dbReference type="InterPro" id="IPR052159">
    <property type="entry name" value="Competence_DNA_uptake"/>
</dbReference>
<organism evidence="9">
    <name type="scientific">freshwater metagenome</name>
    <dbReference type="NCBI Taxonomy" id="449393"/>
    <lineage>
        <taxon>unclassified sequences</taxon>
        <taxon>metagenomes</taxon>
        <taxon>ecological metagenomes</taxon>
    </lineage>
</organism>
<reference evidence="9" key="1">
    <citation type="submission" date="2020-05" db="EMBL/GenBank/DDBJ databases">
        <authorList>
            <person name="Chiriac C."/>
            <person name="Salcher M."/>
            <person name="Ghai R."/>
            <person name="Kavagutti S V."/>
        </authorList>
    </citation>
    <scope>NUCLEOTIDE SEQUENCE</scope>
</reference>
<proteinExistence type="predicted"/>
<dbReference type="EMBL" id="CAFBPB010000090">
    <property type="protein sequence ID" value="CAB5005974.1"/>
    <property type="molecule type" value="Genomic_DNA"/>
</dbReference>
<evidence type="ECO:0000256" key="1">
    <source>
        <dbReference type="ARBA" id="ARBA00004651"/>
    </source>
</evidence>
<protein>
    <submittedName>
        <fullName evidence="9">Unannotated protein</fullName>
    </submittedName>
</protein>
<keyword evidence="2" id="KW-1003">Cell membrane</keyword>
<dbReference type="InterPro" id="IPR036866">
    <property type="entry name" value="RibonucZ/Hydroxyglut_hydro"/>
</dbReference>
<feature type="transmembrane region" description="Helical" evidence="6">
    <location>
        <begin position="404"/>
        <end position="421"/>
    </location>
</feature>
<dbReference type="GO" id="GO:0005886">
    <property type="term" value="C:plasma membrane"/>
    <property type="evidence" value="ECO:0007669"/>
    <property type="project" value="UniProtKB-SubCell"/>
</dbReference>
<feature type="domain" description="ComEC/Rec2-related protein" evidence="8">
    <location>
        <begin position="137"/>
        <end position="401"/>
    </location>
</feature>
<gene>
    <name evidence="9" type="ORF">UFOPK4049_00773</name>
</gene>
<dbReference type="SUPFAM" id="SSF56281">
    <property type="entry name" value="Metallo-hydrolase/oxidoreductase"/>
    <property type="match status" value="1"/>
</dbReference>
<evidence type="ECO:0000256" key="5">
    <source>
        <dbReference type="ARBA" id="ARBA00023136"/>
    </source>
</evidence>
<accession>A0A6J7PV75</accession>
<evidence type="ECO:0000259" key="8">
    <source>
        <dbReference type="Pfam" id="PF03772"/>
    </source>
</evidence>
<dbReference type="InterPro" id="IPR004477">
    <property type="entry name" value="ComEC_N"/>
</dbReference>
<evidence type="ECO:0000259" key="7">
    <source>
        <dbReference type="Pfam" id="PF00753"/>
    </source>
</evidence>
<dbReference type="Pfam" id="PF03772">
    <property type="entry name" value="Competence"/>
    <property type="match status" value="1"/>
</dbReference>
<feature type="transmembrane region" description="Helical" evidence="6">
    <location>
        <begin position="257"/>
        <end position="274"/>
    </location>
</feature>
<dbReference type="NCBIfam" id="TIGR00360">
    <property type="entry name" value="ComEC_N-term"/>
    <property type="match status" value="1"/>
</dbReference>
<keyword evidence="3 6" id="KW-0812">Transmembrane</keyword>
<dbReference type="AlphaFoldDB" id="A0A6J7PV75"/>
<keyword evidence="5 6" id="KW-0472">Membrane</keyword>
<dbReference type="Gene3D" id="3.60.15.10">
    <property type="entry name" value="Ribonuclease Z/Hydroxyacylglutathione hydrolase-like"/>
    <property type="match status" value="1"/>
</dbReference>
<name>A0A6J7PV75_9ZZZZ</name>
<feature type="transmembrane region" description="Helical" evidence="6">
    <location>
        <begin position="286"/>
        <end position="311"/>
    </location>
</feature>
<keyword evidence="4 6" id="KW-1133">Transmembrane helix</keyword>
<dbReference type="InterPro" id="IPR035681">
    <property type="entry name" value="ComA-like_MBL"/>
</dbReference>
<feature type="transmembrane region" description="Helical" evidence="6">
    <location>
        <begin position="371"/>
        <end position="397"/>
    </location>
</feature>
<dbReference type="CDD" id="cd07731">
    <property type="entry name" value="ComA-like_MBL-fold"/>
    <property type="match status" value="1"/>
</dbReference>
<feature type="transmembrane region" description="Helical" evidence="6">
    <location>
        <begin position="317"/>
        <end position="339"/>
    </location>
</feature>
<evidence type="ECO:0000256" key="3">
    <source>
        <dbReference type="ARBA" id="ARBA00022692"/>
    </source>
</evidence>
<feature type="transmembrane region" description="Helical" evidence="6">
    <location>
        <begin position="346"/>
        <end position="365"/>
    </location>
</feature>
<dbReference type="InterPro" id="IPR001279">
    <property type="entry name" value="Metallo-B-lactamas"/>
</dbReference>
<comment type="subcellular location">
    <subcellularLocation>
        <location evidence="1">Cell membrane</location>
        <topology evidence="1">Multi-pass membrane protein</topology>
    </subcellularLocation>
</comment>
<evidence type="ECO:0000256" key="6">
    <source>
        <dbReference type="SAM" id="Phobius"/>
    </source>
</evidence>
<feature type="transmembrane region" description="Helical" evidence="6">
    <location>
        <begin position="187"/>
        <end position="205"/>
    </location>
</feature>
<evidence type="ECO:0000313" key="9">
    <source>
        <dbReference type="EMBL" id="CAB5005974.1"/>
    </source>
</evidence>
<evidence type="ECO:0000256" key="4">
    <source>
        <dbReference type="ARBA" id="ARBA00022989"/>
    </source>
</evidence>
<evidence type="ECO:0000256" key="2">
    <source>
        <dbReference type="ARBA" id="ARBA00022475"/>
    </source>
</evidence>
<feature type="domain" description="Metallo-beta-lactamase" evidence="7">
    <location>
        <begin position="436"/>
        <end position="518"/>
    </location>
</feature>